<name>A0ABU3GRR0_9SPHI</name>
<feature type="domain" description="Exonuclease" evidence="5">
    <location>
        <begin position="4"/>
        <end position="190"/>
    </location>
</feature>
<keyword evidence="7" id="KW-1185">Reference proteome</keyword>
<sequence>MTDYLLFVDIEASGLPINWNSPYSEEGAWPSAVQISWLVYTQQGEEVKREDHYIRNTDFVITPASMEIHGINPGILGIKGEDRKLVMQLLANDLNQYQPTVIGHFVQLDYHILGADFYRAGIENPLVNLPVFCTMIATTQLVWNPMPKNLLLGDLYSYLFYKPLQNQHNALSDAGAAADCFFELLKRGEINDKLMEQQLKHANIKNLHTKSGKLFMLIVPVVILALLVLFAYYL</sequence>
<dbReference type="GO" id="GO:0003887">
    <property type="term" value="F:DNA-directed DNA polymerase activity"/>
    <property type="evidence" value="ECO:0007669"/>
    <property type="project" value="UniProtKB-EC"/>
</dbReference>
<keyword evidence="6" id="KW-0548">Nucleotidyltransferase</keyword>
<comment type="caution">
    <text evidence="6">The sequence shown here is derived from an EMBL/GenBank/DDBJ whole genome shotgun (WGS) entry which is preliminary data.</text>
</comment>
<accession>A0ABU3GRR0</accession>
<keyword evidence="4" id="KW-1133">Transmembrane helix</keyword>
<keyword evidence="2" id="KW-0378">Hydrolase</keyword>
<organism evidence="6 7">
    <name type="scientific">Mucilaginibacter terrae</name>
    <dbReference type="NCBI Taxonomy" id="1955052"/>
    <lineage>
        <taxon>Bacteria</taxon>
        <taxon>Pseudomonadati</taxon>
        <taxon>Bacteroidota</taxon>
        <taxon>Sphingobacteriia</taxon>
        <taxon>Sphingobacteriales</taxon>
        <taxon>Sphingobacteriaceae</taxon>
        <taxon>Mucilaginibacter</taxon>
    </lineage>
</organism>
<evidence type="ECO:0000256" key="1">
    <source>
        <dbReference type="ARBA" id="ARBA00022722"/>
    </source>
</evidence>
<dbReference type="InterPro" id="IPR013520">
    <property type="entry name" value="Ribonucl_H"/>
</dbReference>
<dbReference type="InterPro" id="IPR036397">
    <property type="entry name" value="RNaseH_sf"/>
</dbReference>
<dbReference type="PANTHER" id="PTHR30231">
    <property type="entry name" value="DNA POLYMERASE III SUBUNIT EPSILON"/>
    <property type="match status" value="1"/>
</dbReference>
<evidence type="ECO:0000313" key="7">
    <source>
        <dbReference type="Proteomes" id="UP001258315"/>
    </source>
</evidence>
<dbReference type="Pfam" id="PF00929">
    <property type="entry name" value="RNase_T"/>
    <property type="match status" value="1"/>
</dbReference>
<dbReference type="Gene3D" id="3.30.420.10">
    <property type="entry name" value="Ribonuclease H-like superfamily/Ribonuclease H"/>
    <property type="match status" value="1"/>
</dbReference>
<reference evidence="7" key="1">
    <citation type="submission" date="2023-07" db="EMBL/GenBank/DDBJ databases">
        <title>Functional and genomic diversity of the sorghum phyllosphere microbiome.</title>
        <authorList>
            <person name="Shade A."/>
        </authorList>
    </citation>
    <scope>NUCLEOTIDE SEQUENCE [LARGE SCALE GENOMIC DNA]</scope>
    <source>
        <strain evidence="7">SORGH_AS_0422</strain>
    </source>
</reference>
<dbReference type="InterPro" id="IPR012337">
    <property type="entry name" value="RNaseH-like_sf"/>
</dbReference>
<dbReference type="Proteomes" id="UP001258315">
    <property type="component" value="Unassembled WGS sequence"/>
</dbReference>
<proteinExistence type="predicted"/>
<evidence type="ECO:0000259" key="5">
    <source>
        <dbReference type="SMART" id="SM00479"/>
    </source>
</evidence>
<dbReference type="RefSeq" id="WP_311948965.1">
    <property type="nucleotide sequence ID" value="NZ_JAVLVU010000001.1"/>
</dbReference>
<evidence type="ECO:0000256" key="3">
    <source>
        <dbReference type="ARBA" id="ARBA00022839"/>
    </source>
</evidence>
<evidence type="ECO:0000256" key="4">
    <source>
        <dbReference type="SAM" id="Phobius"/>
    </source>
</evidence>
<keyword evidence="1" id="KW-0540">Nuclease</keyword>
<keyword evidence="4" id="KW-0472">Membrane</keyword>
<dbReference type="SUPFAM" id="SSF53098">
    <property type="entry name" value="Ribonuclease H-like"/>
    <property type="match status" value="1"/>
</dbReference>
<keyword evidence="3" id="KW-0269">Exonuclease</keyword>
<evidence type="ECO:0000256" key="2">
    <source>
        <dbReference type="ARBA" id="ARBA00022801"/>
    </source>
</evidence>
<keyword evidence="6" id="KW-0808">Transferase</keyword>
<feature type="transmembrane region" description="Helical" evidence="4">
    <location>
        <begin position="214"/>
        <end position="233"/>
    </location>
</feature>
<gene>
    <name evidence="6" type="ORF">QE417_001536</name>
</gene>
<dbReference type="EMBL" id="JAVLVU010000001">
    <property type="protein sequence ID" value="MDT3402464.1"/>
    <property type="molecule type" value="Genomic_DNA"/>
</dbReference>
<dbReference type="EC" id="2.7.7.7" evidence="6"/>
<dbReference type="CDD" id="cd06127">
    <property type="entry name" value="DEDDh"/>
    <property type="match status" value="1"/>
</dbReference>
<protein>
    <submittedName>
        <fullName evidence="6">DNA polymerase-3 subunit epsilon</fullName>
        <ecNumber evidence="6">2.7.7.7</ecNumber>
    </submittedName>
</protein>
<evidence type="ECO:0000313" key="6">
    <source>
        <dbReference type="EMBL" id="MDT3402464.1"/>
    </source>
</evidence>
<keyword evidence="4" id="KW-0812">Transmembrane</keyword>
<dbReference type="SMART" id="SM00479">
    <property type="entry name" value="EXOIII"/>
    <property type="match status" value="1"/>
</dbReference>
<dbReference type="PANTHER" id="PTHR30231:SF4">
    <property type="entry name" value="PROTEIN NEN2"/>
    <property type="match status" value="1"/>
</dbReference>